<keyword evidence="3" id="KW-1185">Reference proteome</keyword>
<name>A0A4C1YQG1_EUMVA</name>
<reference evidence="2 3" key="1">
    <citation type="journal article" date="2019" name="Commun. Biol.">
        <title>The bagworm genome reveals a unique fibroin gene that provides high tensile strength.</title>
        <authorList>
            <person name="Kono N."/>
            <person name="Nakamura H."/>
            <person name="Ohtoshi R."/>
            <person name="Tomita M."/>
            <person name="Numata K."/>
            <person name="Arakawa K."/>
        </authorList>
    </citation>
    <scope>NUCLEOTIDE SEQUENCE [LARGE SCALE GENOMIC DNA]</scope>
</reference>
<evidence type="ECO:0000313" key="3">
    <source>
        <dbReference type="Proteomes" id="UP000299102"/>
    </source>
</evidence>
<accession>A0A4C1YQG1</accession>
<comment type="caution">
    <text evidence="2">The sequence shown here is derived from an EMBL/GenBank/DDBJ whole genome shotgun (WGS) entry which is preliminary data.</text>
</comment>
<feature type="compositionally biased region" description="Polar residues" evidence="1">
    <location>
        <begin position="138"/>
        <end position="154"/>
    </location>
</feature>
<sequence length="218" mass="25026">MDQWISNASVLKDLMELTQGEVHVNSENFITTNKPQRVYVEEVNEELEHIDPQCLYERTTPDLKAIPELLSMVTVIEENEESQESIEISSCHKESNNCIPGDTKLSQRSETVIITSPKHGKMLTDPASMFKKKASPKKISNTPIGESQSTQSIPVSKKEYNSSKCAEQLYREFKTKEEAYKKSQETVWTRLYKDLEERDRKILSKRKQNLPTRGADLT</sequence>
<feature type="region of interest" description="Disordered" evidence="1">
    <location>
        <begin position="130"/>
        <end position="158"/>
    </location>
</feature>
<feature type="region of interest" description="Disordered" evidence="1">
    <location>
        <begin position="199"/>
        <end position="218"/>
    </location>
</feature>
<gene>
    <name evidence="2" type="ORF">EVAR_99369_1</name>
</gene>
<proteinExistence type="predicted"/>
<dbReference type="EMBL" id="BGZK01001318">
    <property type="protein sequence ID" value="GBP77124.1"/>
    <property type="molecule type" value="Genomic_DNA"/>
</dbReference>
<protein>
    <submittedName>
        <fullName evidence="2">Uncharacterized protein</fullName>
    </submittedName>
</protein>
<dbReference type="Proteomes" id="UP000299102">
    <property type="component" value="Unassembled WGS sequence"/>
</dbReference>
<dbReference type="AlphaFoldDB" id="A0A4C1YQG1"/>
<evidence type="ECO:0000256" key="1">
    <source>
        <dbReference type="SAM" id="MobiDB-lite"/>
    </source>
</evidence>
<evidence type="ECO:0000313" key="2">
    <source>
        <dbReference type="EMBL" id="GBP77124.1"/>
    </source>
</evidence>
<dbReference type="OrthoDB" id="10639505at2759"/>
<organism evidence="2 3">
    <name type="scientific">Eumeta variegata</name>
    <name type="common">Bagworm moth</name>
    <name type="synonym">Eumeta japonica</name>
    <dbReference type="NCBI Taxonomy" id="151549"/>
    <lineage>
        <taxon>Eukaryota</taxon>
        <taxon>Metazoa</taxon>
        <taxon>Ecdysozoa</taxon>
        <taxon>Arthropoda</taxon>
        <taxon>Hexapoda</taxon>
        <taxon>Insecta</taxon>
        <taxon>Pterygota</taxon>
        <taxon>Neoptera</taxon>
        <taxon>Endopterygota</taxon>
        <taxon>Lepidoptera</taxon>
        <taxon>Glossata</taxon>
        <taxon>Ditrysia</taxon>
        <taxon>Tineoidea</taxon>
        <taxon>Psychidae</taxon>
        <taxon>Oiketicinae</taxon>
        <taxon>Eumeta</taxon>
    </lineage>
</organism>